<reference evidence="1" key="2">
    <citation type="journal article" date="2015" name="Fish Shellfish Immunol.">
        <title>Early steps in the European eel (Anguilla anguilla)-Vibrio vulnificus interaction in the gills: Role of the RtxA13 toxin.</title>
        <authorList>
            <person name="Callol A."/>
            <person name="Pajuelo D."/>
            <person name="Ebbesson L."/>
            <person name="Teles M."/>
            <person name="MacKenzie S."/>
            <person name="Amaro C."/>
        </authorList>
    </citation>
    <scope>NUCLEOTIDE SEQUENCE</scope>
</reference>
<sequence length="37" mass="4359">MFRSSLNGREVFWQMAGSHRSADIRPRILTPEVQTRK</sequence>
<dbReference type="EMBL" id="GBXM01078012">
    <property type="protein sequence ID" value="JAH30565.1"/>
    <property type="molecule type" value="Transcribed_RNA"/>
</dbReference>
<protein>
    <submittedName>
        <fullName evidence="1">Uncharacterized protein</fullName>
    </submittedName>
</protein>
<reference evidence="1" key="1">
    <citation type="submission" date="2014-11" db="EMBL/GenBank/DDBJ databases">
        <authorList>
            <person name="Amaro Gonzalez C."/>
        </authorList>
    </citation>
    <scope>NUCLEOTIDE SEQUENCE</scope>
</reference>
<proteinExistence type="predicted"/>
<evidence type="ECO:0000313" key="1">
    <source>
        <dbReference type="EMBL" id="JAH30565.1"/>
    </source>
</evidence>
<organism evidence="1">
    <name type="scientific">Anguilla anguilla</name>
    <name type="common">European freshwater eel</name>
    <name type="synonym">Muraena anguilla</name>
    <dbReference type="NCBI Taxonomy" id="7936"/>
    <lineage>
        <taxon>Eukaryota</taxon>
        <taxon>Metazoa</taxon>
        <taxon>Chordata</taxon>
        <taxon>Craniata</taxon>
        <taxon>Vertebrata</taxon>
        <taxon>Euteleostomi</taxon>
        <taxon>Actinopterygii</taxon>
        <taxon>Neopterygii</taxon>
        <taxon>Teleostei</taxon>
        <taxon>Anguilliformes</taxon>
        <taxon>Anguillidae</taxon>
        <taxon>Anguilla</taxon>
    </lineage>
</organism>
<accession>A0A0E9RQ67</accession>
<dbReference type="AlphaFoldDB" id="A0A0E9RQ67"/>
<name>A0A0E9RQ67_ANGAN</name>